<evidence type="ECO:0000313" key="2">
    <source>
        <dbReference type="Proteomes" id="UP000295530"/>
    </source>
</evidence>
<sequence>MRVMLRRERRRRNIMEFQGHSLPLPHNALVERNDLLNHTARYCEYHILVTRDRYLANGVRHSPVPLCLCRIFDDIDEALDVVRLTHPLGLIIDLEGQSLAVLTLLDRLRLLQQKSPALDIVLITPEVDPGAQQFLQLACHCRVLNKRLALLQVRDALHLQSQEQPLLQPRLFKAKEWSVLMLMSKGYILCHIARLQVRPYHRIIYRVGCVLALLRLNHRHQLLRLLQRVGAIRDTHHSG</sequence>
<evidence type="ECO:0000313" key="1">
    <source>
        <dbReference type="EMBL" id="TDN53629.1"/>
    </source>
</evidence>
<comment type="caution">
    <text evidence="1">The sequence shown here is derived from an EMBL/GenBank/DDBJ whole genome shotgun (WGS) entry which is preliminary data.</text>
</comment>
<organism evidence="1 2">
    <name type="scientific">Scandinavium goeteborgense</name>
    <dbReference type="NCBI Taxonomy" id="1851514"/>
    <lineage>
        <taxon>Bacteria</taxon>
        <taxon>Pseudomonadati</taxon>
        <taxon>Pseudomonadota</taxon>
        <taxon>Gammaproteobacteria</taxon>
        <taxon>Enterobacterales</taxon>
        <taxon>Enterobacteriaceae</taxon>
        <taxon>Scandinavium</taxon>
    </lineage>
</organism>
<reference evidence="1 2" key="1">
    <citation type="submission" date="2019-03" db="EMBL/GenBank/DDBJ databases">
        <title>Genomic analyses of the natural microbiome of Caenorhabditis elegans.</title>
        <authorList>
            <person name="Samuel B."/>
        </authorList>
    </citation>
    <scope>NUCLEOTIDE SEQUENCE [LARGE SCALE GENOMIC DNA]</scope>
    <source>
        <strain evidence="1 2">BIGb0156</strain>
    </source>
</reference>
<proteinExistence type="predicted"/>
<name>A0A4R6E8K6_SCAGO</name>
<keyword evidence="2" id="KW-1185">Reference proteome</keyword>
<dbReference type="AlphaFoldDB" id="A0A4R6E8K6"/>
<accession>A0A4R6E8K6</accession>
<dbReference type="EMBL" id="SNVX01000015">
    <property type="protein sequence ID" value="TDN53629.1"/>
    <property type="molecule type" value="Genomic_DNA"/>
</dbReference>
<protein>
    <submittedName>
        <fullName evidence="1">Fimbrial protein FimY</fullName>
    </submittedName>
</protein>
<dbReference type="Proteomes" id="UP000295530">
    <property type="component" value="Unassembled WGS sequence"/>
</dbReference>
<gene>
    <name evidence="1" type="ORF">EC847_11558</name>
</gene>